<dbReference type="OrthoDB" id="6407410at2759"/>
<dbReference type="PROSITE" id="PS51792">
    <property type="entry name" value="YIPPEE"/>
    <property type="match status" value="1"/>
</dbReference>
<comment type="similarity">
    <text evidence="1 4">Belongs to the yippee family.</text>
</comment>
<dbReference type="Proteomes" id="UP000007148">
    <property type="component" value="Unassembled WGS sequence"/>
</dbReference>
<gene>
    <name evidence="6" type="ORF">PIIN_02493</name>
</gene>
<evidence type="ECO:0000256" key="3">
    <source>
        <dbReference type="ARBA" id="ARBA00022833"/>
    </source>
</evidence>
<evidence type="ECO:0000256" key="4">
    <source>
        <dbReference type="RuleBase" id="RU110713"/>
    </source>
</evidence>
<evidence type="ECO:0000256" key="1">
    <source>
        <dbReference type="ARBA" id="ARBA00005613"/>
    </source>
</evidence>
<evidence type="ECO:0000259" key="5">
    <source>
        <dbReference type="PROSITE" id="PS51792"/>
    </source>
</evidence>
<evidence type="ECO:0000313" key="7">
    <source>
        <dbReference type="Proteomes" id="UP000007148"/>
    </source>
</evidence>
<proteinExistence type="inferred from homology"/>
<sequence>MLLHRVPVDSCVAFPTSLLHSACNVKLGKQEQRQLLTGVHTVADIFCVTCQTRLGWTYLKASEPSQKYKEGKYLLERERIFKDNAWELNDIDVEHRE</sequence>
<keyword evidence="7" id="KW-1185">Reference proteome</keyword>
<protein>
    <recommendedName>
        <fullName evidence="4">Protein yippee-like</fullName>
    </recommendedName>
</protein>
<dbReference type="Pfam" id="PF03226">
    <property type="entry name" value="Yippee-Mis18"/>
    <property type="match status" value="1"/>
</dbReference>
<accession>G4TBD5</accession>
<keyword evidence="3" id="KW-0862">Zinc</keyword>
<dbReference type="STRING" id="1109443.G4TBD5"/>
<organism evidence="6 7">
    <name type="scientific">Serendipita indica (strain DSM 11827)</name>
    <name type="common">Root endophyte fungus</name>
    <name type="synonym">Piriformospora indica</name>
    <dbReference type="NCBI Taxonomy" id="1109443"/>
    <lineage>
        <taxon>Eukaryota</taxon>
        <taxon>Fungi</taxon>
        <taxon>Dikarya</taxon>
        <taxon>Basidiomycota</taxon>
        <taxon>Agaricomycotina</taxon>
        <taxon>Agaricomycetes</taxon>
        <taxon>Sebacinales</taxon>
        <taxon>Serendipitaceae</taxon>
        <taxon>Serendipita</taxon>
    </lineage>
</organism>
<dbReference type="AlphaFoldDB" id="G4TBD5"/>
<evidence type="ECO:0000256" key="2">
    <source>
        <dbReference type="ARBA" id="ARBA00022723"/>
    </source>
</evidence>
<dbReference type="eggNOG" id="KOG3399">
    <property type="taxonomic scope" value="Eukaryota"/>
</dbReference>
<keyword evidence="2" id="KW-0479">Metal-binding</keyword>
<dbReference type="GO" id="GO:0046872">
    <property type="term" value="F:metal ion binding"/>
    <property type="evidence" value="ECO:0007669"/>
    <property type="project" value="UniProtKB-KW"/>
</dbReference>
<dbReference type="PANTHER" id="PTHR13848">
    <property type="entry name" value="PROTEIN YIPPEE-LIKE CG15309-RELATED"/>
    <property type="match status" value="1"/>
</dbReference>
<dbReference type="InterPro" id="IPR004910">
    <property type="entry name" value="Yippee/Mis18/Cereblon"/>
</dbReference>
<name>G4TBD5_SERID</name>
<dbReference type="EMBL" id="CAFZ01000037">
    <property type="protein sequence ID" value="CCA68628.1"/>
    <property type="molecule type" value="Genomic_DNA"/>
</dbReference>
<comment type="caution">
    <text evidence="6">The sequence shown here is derived from an EMBL/GenBank/DDBJ whole genome shotgun (WGS) entry which is preliminary data.</text>
</comment>
<reference evidence="6 7" key="1">
    <citation type="journal article" date="2011" name="PLoS Pathog.">
        <title>Endophytic Life Strategies Decoded by Genome and Transcriptome Analyses of the Mutualistic Root Symbiont Piriformospora indica.</title>
        <authorList>
            <person name="Zuccaro A."/>
            <person name="Lahrmann U."/>
            <person name="Guldener U."/>
            <person name="Langen G."/>
            <person name="Pfiffi S."/>
            <person name="Biedenkopf D."/>
            <person name="Wong P."/>
            <person name="Samans B."/>
            <person name="Grimm C."/>
            <person name="Basiewicz M."/>
            <person name="Murat C."/>
            <person name="Martin F."/>
            <person name="Kogel K.H."/>
        </authorList>
    </citation>
    <scope>NUCLEOTIDE SEQUENCE [LARGE SCALE GENOMIC DNA]</scope>
    <source>
        <strain evidence="6 7">DSM 11827</strain>
    </source>
</reference>
<dbReference type="HOGENOM" id="CLU_2347496_0_0_1"/>
<evidence type="ECO:0000313" key="6">
    <source>
        <dbReference type="EMBL" id="CCA68628.1"/>
    </source>
</evidence>
<dbReference type="InParanoid" id="G4TBD5"/>
<dbReference type="InterPro" id="IPR039058">
    <property type="entry name" value="Yippee_fam"/>
</dbReference>
<feature type="domain" description="Yippee" evidence="5">
    <location>
        <begin position="1"/>
        <end position="84"/>
    </location>
</feature>
<dbReference type="InterPro" id="IPR034751">
    <property type="entry name" value="Yippee"/>
</dbReference>